<keyword evidence="1" id="KW-1133">Transmembrane helix</keyword>
<evidence type="ECO:0000259" key="2">
    <source>
        <dbReference type="Pfam" id="PF07584"/>
    </source>
</evidence>
<dbReference type="EMBL" id="VUOC01000001">
    <property type="protein sequence ID" value="KAA2244900.1"/>
    <property type="molecule type" value="Genomic_DNA"/>
</dbReference>
<comment type="caution">
    <text evidence="3">The sequence shown here is derived from an EMBL/GenBank/DDBJ whole genome shotgun (WGS) entry which is preliminary data.</text>
</comment>
<dbReference type="AlphaFoldDB" id="A0A5B2W2C9"/>
<dbReference type="Pfam" id="PF07584">
    <property type="entry name" value="BatA"/>
    <property type="match status" value="1"/>
</dbReference>
<evidence type="ECO:0000313" key="3">
    <source>
        <dbReference type="EMBL" id="KAA2244900.1"/>
    </source>
</evidence>
<feature type="transmembrane region" description="Helical" evidence="1">
    <location>
        <begin position="57"/>
        <end position="79"/>
    </location>
</feature>
<proteinExistence type="predicted"/>
<reference evidence="3 4" key="1">
    <citation type="submission" date="2019-09" db="EMBL/GenBank/DDBJ databases">
        <title>Chitinophaga ginsengihumi sp. nov., isolated from soil of ginseng rhizosphere.</title>
        <authorList>
            <person name="Lee J."/>
        </authorList>
    </citation>
    <scope>NUCLEOTIDE SEQUENCE [LARGE SCALE GENOMIC DNA]</scope>
    <source>
        <strain evidence="3 4">BN140078</strain>
    </source>
</reference>
<accession>A0A5B2W2C9</accession>
<name>A0A5B2W2C9_9BACT</name>
<dbReference type="PANTHER" id="PTHR37464:SF1">
    <property type="entry name" value="BLL2463 PROTEIN"/>
    <property type="match status" value="1"/>
</dbReference>
<protein>
    <recommendedName>
        <fullName evidence="2">Aerotolerance regulator N-terminal domain-containing protein</fullName>
    </recommendedName>
</protein>
<organism evidence="3 4">
    <name type="scientific">Chitinophaga agrisoli</name>
    <dbReference type="NCBI Taxonomy" id="2607653"/>
    <lineage>
        <taxon>Bacteria</taxon>
        <taxon>Pseudomonadati</taxon>
        <taxon>Bacteroidota</taxon>
        <taxon>Chitinophagia</taxon>
        <taxon>Chitinophagales</taxon>
        <taxon>Chitinophagaceae</taxon>
        <taxon>Chitinophaga</taxon>
    </lineage>
</organism>
<dbReference type="InterPro" id="IPR011933">
    <property type="entry name" value="Double_TM_dom"/>
</dbReference>
<keyword evidence="4" id="KW-1185">Reference proteome</keyword>
<feature type="domain" description="Aerotolerance regulator N-terminal" evidence="2">
    <location>
        <begin position="1"/>
        <end position="77"/>
    </location>
</feature>
<gene>
    <name evidence="3" type="ORF">F0L74_02750</name>
</gene>
<dbReference type="NCBIfam" id="TIGR02226">
    <property type="entry name" value="two_anch"/>
    <property type="match status" value="1"/>
</dbReference>
<feature type="transmembrane region" description="Helical" evidence="1">
    <location>
        <begin position="6"/>
        <end position="25"/>
    </location>
</feature>
<sequence length="471" mass="53320">MLQLLQPIWLYAMAGILIPVLIHLWNIRLGKVLQVGSIALLKEEGKQQSRRLQLTELLLLLLRCLLIVLLAFLLAKPVWRQRPANREKGWVLLEKDRAAETYQQFQAQIDSLLQAGYTLHYFQPGFEKVSLSTALQATANDAADSTLSYWALLSALQQQRNGNYPVFLFTTNYLHRFTGARPVIDTGVHWYAYTPADSVATWQADAYTTASGKIRVKQVTSHPAGTAYTFEEPPIATAPPADTATLRITIFADTYAQDARYLKAAIDAIQQYTQRRMQVRAINQQSSLPPETDWLYWLSTRLLPDHINARFIWQYENGKLTTAPSHIITGAFTPLALYKRPQLQIADTAAITPLWRDGWGQPLLYRQQQGSATVYHFAGRLDPAWNGLPWSASFPGLLLQLLYPTRDTFVQDKRIIAAAQLQPDGHMERTVQKSAAAVNRDLTIFCWLGLMALFLAERILVWYNQKTGTHG</sequence>
<dbReference type="RefSeq" id="WP_149836296.1">
    <property type="nucleotide sequence ID" value="NZ_VUOC01000001.1"/>
</dbReference>
<keyword evidence="1" id="KW-0472">Membrane</keyword>
<evidence type="ECO:0000313" key="4">
    <source>
        <dbReference type="Proteomes" id="UP000324611"/>
    </source>
</evidence>
<dbReference type="Proteomes" id="UP000324611">
    <property type="component" value="Unassembled WGS sequence"/>
</dbReference>
<evidence type="ECO:0000256" key="1">
    <source>
        <dbReference type="SAM" id="Phobius"/>
    </source>
</evidence>
<reference evidence="3 4" key="2">
    <citation type="submission" date="2019-09" db="EMBL/GenBank/DDBJ databases">
        <authorList>
            <person name="Jin C."/>
        </authorList>
    </citation>
    <scope>NUCLEOTIDE SEQUENCE [LARGE SCALE GENOMIC DNA]</scope>
    <source>
        <strain evidence="3 4">BN140078</strain>
    </source>
</reference>
<dbReference type="InterPro" id="IPR024163">
    <property type="entry name" value="Aerotolerance_reg_N"/>
</dbReference>
<dbReference type="PANTHER" id="PTHR37464">
    <property type="entry name" value="BLL2463 PROTEIN"/>
    <property type="match status" value="1"/>
</dbReference>
<keyword evidence="1" id="KW-0812">Transmembrane</keyword>